<evidence type="ECO:0000256" key="1">
    <source>
        <dbReference type="ARBA" id="ARBA00022801"/>
    </source>
</evidence>
<dbReference type="InterPro" id="IPR044846">
    <property type="entry name" value="GH10"/>
</dbReference>
<evidence type="ECO:0000259" key="7">
    <source>
        <dbReference type="PROSITE" id="PS51760"/>
    </source>
</evidence>
<dbReference type="InterPro" id="IPR017853">
    <property type="entry name" value="GH"/>
</dbReference>
<feature type="signal peptide" evidence="6">
    <location>
        <begin position="1"/>
        <end position="24"/>
    </location>
</feature>
<evidence type="ECO:0000256" key="5">
    <source>
        <dbReference type="RuleBase" id="RU361174"/>
    </source>
</evidence>
<evidence type="ECO:0000256" key="4">
    <source>
        <dbReference type="ARBA" id="ARBA00023326"/>
    </source>
</evidence>
<dbReference type="SMART" id="SM00633">
    <property type="entry name" value="Glyco_10"/>
    <property type="match status" value="1"/>
</dbReference>
<sequence length="374" mass="43221">MNKLLKPISAIAFIALLYVQPSHAQGLKDMFKDSFDIGAAIDNRQAYGTDREGKAHAVLAKHFNSITPENLMKWGSIHPRPDTYLFEPMDRLVNLADSIGARVVGHTLVWHNQTPDWVFEDENGDRLSESALIERMEKHIETVMGRYKGRVFAYDVVNEAIFDNGEYRTSKWYEASETRFIKKAFAKAEAVDPDAELYYNDYNMWKPEKRETAIKLAKEIREEGIRIDGIGLQGHYGLESPSLEEIEASILRIAEEGFKVMFTEVDIDVLPNPVNRHGADIDATFEFDEKYNLYTDGLPDEVHQKLLKRYVELFELFKKHEDKITRITFWGIHDGGNWLNNWPMRGRTAYPLLFDRQFEPKTDIIEAIQKVANQ</sequence>
<keyword evidence="2 5" id="KW-0119">Carbohydrate metabolism</keyword>
<evidence type="ECO:0000256" key="3">
    <source>
        <dbReference type="ARBA" id="ARBA00023295"/>
    </source>
</evidence>
<evidence type="ECO:0000313" key="9">
    <source>
        <dbReference type="Proteomes" id="UP001165489"/>
    </source>
</evidence>
<dbReference type="PROSITE" id="PS51760">
    <property type="entry name" value="GH10_2"/>
    <property type="match status" value="1"/>
</dbReference>
<dbReference type="PRINTS" id="PR00134">
    <property type="entry name" value="GLHYDRLASE10"/>
</dbReference>
<organism evidence="8 9">
    <name type="scientific">Belliella filtrata</name>
    <dbReference type="NCBI Taxonomy" id="2923435"/>
    <lineage>
        <taxon>Bacteria</taxon>
        <taxon>Pseudomonadati</taxon>
        <taxon>Bacteroidota</taxon>
        <taxon>Cytophagia</taxon>
        <taxon>Cytophagales</taxon>
        <taxon>Cyclobacteriaceae</taxon>
        <taxon>Belliella</taxon>
    </lineage>
</organism>
<feature type="chain" id="PRO_5046586367" description="Beta-xylanase" evidence="6">
    <location>
        <begin position="25"/>
        <end position="374"/>
    </location>
</feature>
<dbReference type="EMBL" id="JAKZGP010000054">
    <property type="protein sequence ID" value="MCH7411017.1"/>
    <property type="molecule type" value="Genomic_DNA"/>
</dbReference>
<dbReference type="PANTHER" id="PTHR31490:SF90">
    <property type="entry name" value="ENDO-1,4-BETA-XYLANASE A"/>
    <property type="match status" value="1"/>
</dbReference>
<dbReference type="Proteomes" id="UP001165489">
    <property type="component" value="Unassembled WGS sequence"/>
</dbReference>
<keyword evidence="1 5" id="KW-0378">Hydrolase</keyword>
<keyword evidence="6" id="KW-0732">Signal</keyword>
<comment type="catalytic activity">
    <reaction evidence="5">
        <text>Endohydrolysis of (1-&gt;4)-beta-D-xylosidic linkages in xylans.</text>
        <dbReference type="EC" id="3.2.1.8"/>
    </reaction>
</comment>
<comment type="similarity">
    <text evidence="5">Belongs to the glycosyl hydrolase 10 (cellulase F) family.</text>
</comment>
<evidence type="ECO:0000256" key="2">
    <source>
        <dbReference type="ARBA" id="ARBA00023277"/>
    </source>
</evidence>
<proteinExistence type="inferred from homology"/>
<dbReference type="Gene3D" id="3.20.20.80">
    <property type="entry name" value="Glycosidases"/>
    <property type="match status" value="1"/>
</dbReference>
<name>A0ABS9V3M8_9BACT</name>
<dbReference type="PANTHER" id="PTHR31490">
    <property type="entry name" value="GLYCOSYL HYDROLASE"/>
    <property type="match status" value="1"/>
</dbReference>
<dbReference type="EC" id="3.2.1.8" evidence="5"/>
<evidence type="ECO:0000256" key="6">
    <source>
        <dbReference type="SAM" id="SignalP"/>
    </source>
</evidence>
<accession>A0ABS9V3M8</accession>
<keyword evidence="3 5" id="KW-0326">Glycosidase</keyword>
<evidence type="ECO:0000313" key="8">
    <source>
        <dbReference type="EMBL" id="MCH7411017.1"/>
    </source>
</evidence>
<reference evidence="8" key="1">
    <citation type="submission" date="2022-03" db="EMBL/GenBank/DDBJ databases">
        <title>De novo assembled genomes of Belliella spp. (Cyclobacteriaceae) strains.</title>
        <authorList>
            <person name="Szabo A."/>
            <person name="Korponai K."/>
            <person name="Felfoldi T."/>
        </authorList>
    </citation>
    <scope>NUCLEOTIDE SEQUENCE</scope>
    <source>
        <strain evidence="8">DSM 111904</strain>
    </source>
</reference>
<dbReference type="InterPro" id="IPR001000">
    <property type="entry name" value="GH10_dom"/>
</dbReference>
<protein>
    <recommendedName>
        <fullName evidence="5">Beta-xylanase</fullName>
        <ecNumber evidence="5">3.2.1.8</ecNumber>
    </recommendedName>
</protein>
<feature type="domain" description="GH10" evidence="7">
    <location>
        <begin position="21"/>
        <end position="371"/>
    </location>
</feature>
<keyword evidence="4 5" id="KW-0624">Polysaccharide degradation</keyword>
<gene>
    <name evidence="8" type="ORF">MM239_16540</name>
</gene>
<comment type="caution">
    <text evidence="8">The sequence shown here is derived from an EMBL/GenBank/DDBJ whole genome shotgun (WGS) entry which is preliminary data.</text>
</comment>
<dbReference type="RefSeq" id="WP_241349373.1">
    <property type="nucleotide sequence ID" value="NZ_JAKZGP010000054.1"/>
</dbReference>
<dbReference type="SUPFAM" id="SSF51445">
    <property type="entry name" value="(Trans)glycosidases"/>
    <property type="match status" value="1"/>
</dbReference>
<dbReference type="Pfam" id="PF00331">
    <property type="entry name" value="Glyco_hydro_10"/>
    <property type="match status" value="1"/>
</dbReference>
<keyword evidence="9" id="KW-1185">Reference proteome</keyword>